<reference evidence="1" key="1">
    <citation type="submission" date="2020-10" db="EMBL/GenBank/DDBJ databases">
        <authorList>
            <person name="Gilroy R."/>
        </authorList>
    </citation>
    <scope>NUCLEOTIDE SEQUENCE</scope>
    <source>
        <strain evidence="1">14508</strain>
    </source>
</reference>
<organism evidence="1 2">
    <name type="scientific">Candidatus Caccosoma faecigallinarum</name>
    <dbReference type="NCBI Taxonomy" id="2840720"/>
    <lineage>
        <taxon>Bacteria</taxon>
        <taxon>Bacillati</taxon>
        <taxon>Bacillota</taxon>
        <taxon>Bacillota incertae sedis</taxon>
        <taxon>Candidatus Caccosoma</taxon>
    </lineage>
</organism>
<dbReference type="InterPro" id="IPR043892">
    <property type="entry name" value="DUF5841"/>
</dbReference>
<accession>A0A9D1G8H4</accession>
<sequence length="64" mass="7239">MKIMAHYSCKDLFGGMMKMKKLSLKWEKCPKEKLEKVVGGSKDRNGKAATSLTQCVFSFFKKCG</sequence>
<gene>
    <name evidence="1" type="ORF">IAD04_00160</name>
</gene>
<evidence type="ECO:0000313" key="1">
    <source>
        <dbReference type="EMBL" id="HIT16783.1"/>
    </source>
</evidence>
<dbReference type="Pfam" id="PF19159">
    <property type="entry name" value="DUF5841"/>
    <property type="match status" value="1"/>
</dbReference>
<dbReference type="NCBIfam" id="NF033383">
    <property type="entry name" value="induct_EntF"/>
    <property type="match status" value="1"/>
</dbReference>
<reference evidence="1" key="2">
    <citation type="journal article" date="2021" name="PeerJ">
        <title>Extensive microbial diversity within the chicken gut microbiome revealed by metagenomics and culture.</title>
        <authorList>
            <person name="Gilroy R."/>
            <person name="Ravi A."/>
            <person name="Getino M."/>
            <person name="Pursley I."/>
            <person name="Horton D.L."/>
            <person name="Alikhan N.F."/>
            <person name="Baker D."/>
            <person name="Gharbi K."/>
            <person name="Hall N."/>
            <person name="Watson M."/>
            <person name="Adriaenssens E.M."/>
            <person name="Foster-Nyarko E."/>
            <person name="Jarju S."/>
            <person name="Secka A."/>
            <person name="Antonio M."/>
            <person name="Oren A."/>
            <person name="Chaudhuri R.R."/>
            <person name="La Ragione R."/>
            <person name="Hildebrand F."/>
            <person name="Pallen M.J."/>
        </authorList>
    </citation>
    <scope>NUCLEOTIDE SEQUENCE</scope>
    <source>
        <strain evidence="1">14508</strain>
    </source>
</reference>
<dbReference type="Proteomes" id="UP000886893">
    <property type="component" value="Unassembled WGS sequence"/>
</dbReference>
<dbReference type="EMBL" id="DVKI01000004">
    <property type="protein sequence ID" value="HIT16783.1"/>
    <property type="molecule type" value="Genomic_DNA"/>
</dbReference>
<evidence type="ECO:0000313" key="2">
    <source>
        <dbReference type="Proteomes" id="UP000886893"/>
    </source>
</evidence>
<name>A0A9D1G8H4_9FIRM</name>
<comment type="caution">
    <text evidence="1">The sequence shown here is derived from an EMBL/GenBank/DDBJ whole genome shotgun (WGS) entry which is preliminary data.</text>
</comment>
<protein>
    <submittedName>
        <fullName evidence="1">EntF family bacteriocin induction factor</fullName>
    </submittedName>
</protein>
<dbReference type="AlphaFoldDB" id="A0A9D1G8H4"/>
<proteinExistence type="predicted"/>